<protein>
    <submittedName>
        <fullName evidence="1">Uncharacterized protein</fullName>
    </submittedName>
</protein>
<sequence>MSVRGASLCAGAMNNGSGQSVELQIIIRKVKENDIAGHAFVLDMAGDRALCGSLDNISRAPQHPFQLSRNENHLSRAQHSNEVAFGRVWTKSVGFF</sequence>
<dbReference type="AlphaFoldDB" id="A0AAV4X9V6"/>
<dbReference type="Proteomes" id="UP001054837">
    <property type="component" value="Unassembled WGS sequence"/>
</dbReference>
<evidence type="ECO:0000313" key="2">
    <source>
        <dbReference type="Proteomes" id="UP001054837"/>
    </source>
</evidence>
<keyword evidence="2" id="KW-1185">Reference proteome</keyword>
<name>A0AAV4X9V6_9ARAC</name>
<evidence type="ECO:0000313" key="1">
    <source>
        <dbReference type="EMBL" id="GIY90603.1"/>
    </source>
</evidence>
<accession>A0AAV4X9V6</accession>
<gene>
    <name evidence="1" type="ORF">CDAR_562781</name>
</gene>
<dbReference type="EMBL" id="BPLQ01015714">
    <property type="protein sequence ID" value="GIY90603.1"/>
    <property type="molecule type" value="Genomic_DNA"/>
</dbReference>
<comment type="caution">
    <text evidence="1">The sequence shown here is derived from an EMBL/GenBank/DDBJ whole genome shotgun (WGS) entry which is preliminary data.</text>
</comment>
<organism evidence="1 2">
    <name type="scientific">Caerostris darwini</name>
    <dbReference type="NCBI Taxonomy" id="1538125"/>
    <lineage>
        <taxon>Eukaryota</taxon>
        <taxon>Metazoa</taxon>
        <taxon>Ecdysozoa</taxon>
        <taxon>Arthropoda</taxon>
        <taxon>Chelicerata</taxon>
        <taxon>Arachnida</taxon>
        <taxon>Araneae</taxon>
        <taxon>Araneomorphae</taxon>
        <taxon>Entelegynae</taxon>
        <taxon>Araneoidea</taxon>
        <taxon>Araneidae</taxon>
        <taxon>Caerostris</taxon>
    </lineage>
</organism>
<reference evidence="1 2" key="1">
    <citation type="submission" date="2021-06" db="EMBL/GenBank/DDBJ databases">
        <title>Caerostris darwini draft genome.</title>
        <authorList>
            <person name="Kono N."/>
            <person name="Arakawa K."/>
        </authorList>
    </citation>
    <scope>NUCLEOTIDE SEQUENCE [LARGE SCALE GENOMIC DNA]</scope>
</reference>
<proteinExistence type="predicted"/>